<evidence type="ECO:0000313" key="6">
    <source>
        <dbReference type="EMBL" id="GAP13642.1"/>
    </source>
</evidence>
<dbReference type="AlphaFoldDB" id="A0A0S7BJ27"/>
<dbReference type="GO" id="GO:0008757">
    <property type="term" value="F:S-adenosylmethionine-dependent methyltransferase activity"/>
    <property type="evidence" value="ECO:0007669"/>
    <property type="project" value="InterPro"/>
</dbReference>
<evidence type="ECO:0000256" key="3">
    <source>
        <dbReference type="ARBA" id="ARBA00022679"/>
    </source>
</evidence>
<dbReference type="PANTHER" id="PTHR44307:SF2">
    <property type="entry name" value="PHOSPHOETHANOLAMINE METHYLTRANSFERASE ISOFORM X1"/>
    <property type="match status" value="1"/>
</dbReference>
<proteinExistence type="predicted"/>
<evidence type="ECO:0000259" key="5">
    <source>
        <dbReference type="Pfam" id="PF08241"/>
    </source>
</evidence>
<dbReference type="Pfam" id="PF08241">
    <property type="entry name" value="Methyltransf_11"/>
    <property type="match status" value="1"/>
</dbReference>
<comment type="pathway">
    <text evidence="1">Lipid metabolism.</text>
</comment>
<evidence type="ECO:0000256" key="1">
    <source>
        <dbReference type="ARBA" id="ARBA00005189"/>
    </source>
</evidence>
<reference evidence="6" key="1">
    <citation type="submission" date="2015-07" db="EMBL/GenBank/DDBJ databases">
        <title>Draft Genome Sequences of Anaerolinea thermolimosa IMO-1, Bellilinea caldifistulae GOMI-1, Leptolinea tardivitalis YMTK-2, Levilinea saccharolytica KIBI-1,Longilinea arvoryzae KOME-1, Previously Described as Members of the Anaerolineaceae (Chloroflexi).</title>
        <authorList>
            <person name="Sekiguchi Y."/>
            <person name="Ohashi A."/>
            <person name="Matsuura N."/>
            <person name="Tourlousse M.D."/>
        </authorList>
    </citation>
    <scope>NUCLEOTIDE SEQUENCE [LARGE SCALE GENOMIC DNA]</scope>
    <source>
        <strain evidence="6">KOME-1</strain>
    </source>
</reference>
<sequence length="244" mass="26135">MEKSTSENSSGSGAGACVYEQAYGQQTLGETLHPGGLGLTRHALSLCTFPTHARVLDVGCGAGLTVQYLRELGYTAWGVDLSAGLVHAGHRRAPTLPLFQAAADFIPLAAGGLDVIVTECSLSVFEQTDRVLDEFHRLLRSDGVLILTDLYARNPSALPALQAVLPSSCLARSFIREELLNRLAKRGFAQVIWEDHSEAVKSLVNPSVSSLFIGAPERGMDPLDLALAVARVKPGYFLCVSRKC</sequence>
<gene>
    <name evidence="6" type="ORF">LARV_01397</name>
</gene>
<dbReference type="SUPFAM" id="SSF53335">
    <property type="entry name" value="S-adenosyl-L-methionine-dependent methyltransferases"/>
    <property type="match status" value="1"/>
</dbReference>
<evidence type="ECO:0000256" key="4">
    <source>
        <dbReference type="ARBA" id="ARBA00025707"/>
    </source>
</evidence>
<evidence type="ECO:0000256" key="2">
    <source>
        <dbReference type="ARBA" id="ARBA00022603"/>
    </source>
</evidence>
<evidence type="ECO:0000313" key="7">
    <source>
        <dbReference type="Proteomes" id="UP000055060"/>
    </source>
</evidence>
<keyword evidence="3" id="KW-0808">Transferase</keyword>
<name>A0A0S7BJ27_9CHLR</name>
<accession>A0A0S7BJ27</accession>
<organism evidence="6">
    <name type="scientific">Longilinea arvoryzae</name>
    <dbReference type="NCBI Taxonomy" id="360412"/>
    <lineage>
        <taxon>Bacteria</taxon>
        <taxon>Bacillati</taxon>
        <taxon>Chloroflexota</taxon>
        <taxon>Anaerolineae</taxon>
        <taxon>Anaerolineales</taxon>
        <taxon>Anaerolineaceae</taxon>
        <taxon>Longilinea</taxon>
    </lineage>
</organism>
<feature type="domain" description="Methyltransferase type 11" evidence="5">
    <location>
        <begin position="56"/>
        <end position="147"/>
    </location>
</feature>
<dbReference type="NCBIfam" id="NF045667">
    <property type="entry name" value="MTase_DVU1556"/>
    <property type="match status" value="1"/>
</dbReference>
<dbReference type="PANTHER" id="PTHR44307">
    <property type="entry name" value="PHOSPHOETHANOLAMINE METHYLTRANSFERASE"/>
    <property type="match status" value="1"/>
</dbReference>
<dbReference type="EMBL" id="DF967972">
    <property type="protein sequence ID" value="GAP13642.1"/>
    <property type="molecule type" value="Genomic_DNA"/>
</dbReference>
<comment type="pathway">
    <text evidence="4">Phospholipid metabolism.</text>
</comment>
<dbReference type="InterPro" id="IPR013216">
    <property type="entry name" value="Methyltransf_11"/>
</dbReference>
<dbReference type="Proteomes" id="UP000055060">
    <property type="component" value="Unassembled WGS sequence"/>
</dbReference>
<dbReference type="STRING" id="360412.LARV_01397"/>
<keyword evidence="2 6" id="KW-0489">Methyltransferase</keyword>
<dbReference type="Gene3D" id="3.40.50.150">
    <property type="entry name" value="Vaccinia Virus protein VP39"/>
    <property type="match status" value="1"/>
</dbReference>
<dbReference type="InterPro" id="IPR029063">
    <property type="entry name" value="SAM-dependent_MTases_sf"/>
</dbReference>
<dbReference type="RefSeq" id="WP_075072966.1">
    <property type="nucleotide sequence ID" value="NZ_DF967972.1"/>
</dbReference>
<dbReference type="GO" id="GO:0032259">
    <property type="term" value="P:methylation"/>
    <property type="evidence" value="ECO:0007669"/>
    <property type="project" value="UniProtKB-KW"/>
</dbReference>
<protein>
    <submittedName>
        <fullName evidence="6">Methylase</fullName>
    </submittedName>
</protein>
<keyword evidence="7" id="KW-1185">Reference proteome</keyword>
<dbReference type="CDD" id="cd02440">
    <property type="entry name" value="AdoMet_MTases"/>
    <property type="match status" value="1"/>
</dbReference>